<dbReference type="STRING" id="413434.SAMN04488132_101301"/>
<organism evidence="2 3">
    <name type="scientific">Sediminibacterium ginsengisoli</name>
    <dbReference type="NCBI Taxonomy" id="413434"/>
    <lineage>
        <taxon>Bacteria</taxon>
        <taxon>Pseudomonadati</taxon>
        <taxon>Bacteroidota</taxon>
        <taxon>Chitinophagia</taxon>
        <taxon>Chitinophagales</taxon>
        <taxon>Chitinophagaceae</taxon>
        <taxon>Sediminibacterium</taxon>
    </lineage>
</organism>
<keyword evidence="1" id="KW-1133">Transmembrane helix</keyword>
<keyword evidence="1" id="KW-0812">Transmembrane</keyword>
<evidence type="ECO:0000313" key="3">
    <source>
        <dbReference type="Proteomes" id="UP000190888"/>
    </source>
</evidence>
<name>A0A1T4JXZ9_9BACT</name>
<keyword evidence="3" id="KW-1185">Reference proteome</keyword>
<accession>A0A1T4JXZ9</accession>
<feature type="transmembrane region" description="Helical" evidence="1">
    <location>
        <begin position="46"/>
        <end position="68"/>
    </location>
</feature>
<evidence type="ECO:0000256" key="1">
    <source>
        <dbReference type="SAM" id="Phobius"/>
    </source>
</evidence>
<dbReference type="Proteomes" id="UP000190888">
    <property type="component" value="Unassembled WGS sequence"/>
</dbReference>
<evidence type="ECO:0000313" key="2">
    <source>
        <dbReference type="EMBL" id="SJZ35033.1"/>
    </source>
</evidence>
<dbReference type="RefSeq" id="WP_139366937.1">
    <property type="nucleotide sequence ID" value="NZ_FUWH01000001.1"/>
</dbReference>
<dbReference type="EMBL" id="FUWH01000001">
    <property type="protein sequence ID" value="SJZ35033.1"/>
    <property type="molecule type" value="Genomic_DNA"/>
</dbReference>
<proteinExistence type="predicted"/>
<protein>
    <submittedName>
        <fullName evidence="2">Uncharacterized protein</fullName>
    </submittedName>
</protein>
<dbReference type="OrthoDB" id="677974at2"/>
<reference evidence="2 3" key="1">
    <citation type="submission" date="2017-02" db="EMBL/GenBank/DDBJ databases">
        <authorList>
            <person name="Peterson S.W."/>
        </authorList>
    </citation>
    <scope>NUCLEOTIDE SEQUENCE [LARGE SCALE GENOMIC DNA]</scope>
    <source>
        <strain evidence="2 3">DSM 22335</strain>
    </source>
</reference>
<sequence length="126" mass="13923">MNHVSGCPGCGSRIPFKRFVMLHNFSAINCGVCNARIEIANRGGNAMIAAFSGILSALSVVFCSYWSINYFNSIIPGLAGGLFIACIMVLVICRIIYKRSRLRTWNTETEKTETDRILSISHTVML</sequence>
<gene>
    <name evidence="2" type="ORF">SAMN04488132_101301</name>
</gene>
<feature type="transmembrane region" description="Helical" evidence="1">
    <location>
        <begin position="74"/>
        <end position="97"/>
    </location>
</feature>
<keyword evidence="1" id="KW-0472">Membrane</keyword>
<dbReference type="AlphaFoldDB" id="A0A1T4JXZ9"/>